<dbReference type="InterPro" id="IPR055685">
    <property type="entry name" value="DUF7261"/>
</dbReference>
<gene>
    <name evidence="3" type="ORF">ACFQL9_01545</name>
</gene>
<reference evidence="3 4" key="1">
    <citation type="journal article" date="2019" name="Int. J. Syst. Evol. Microbiol.">
        <title>The Global Catalogue of Microorganisms (GCM) 10K type strain sequencing project: providing services to taxonomists for standard genome sequencing and annotation.</title>
        <authorList>
            <consortium name="The Broad Institute Genomics Platform"/>
            <consortium name="The Broad Institute Genome Sequencing Center for Infectious Disease"/>
            <person name="Wu L."/>
            <person name="Ma J."/>
        </authorList>
    </citation>
    <scope>NUCLEOTIDE SEQUENCE [LARGE SCALE GENOMIC DNA]</scope>
    <source>
        <strain evidence="3 4">DT31</strain>
    </source>
</reference>
<feature type="region of interest" description="Disordered" evidence="1">
    <location>
        <begin position="1"/>
        <end position="32"/>
    </location>
</feature>
<proteinExistence type="predicted"/>
<keyword evidence="4" id="KW-1185">Reference proteome</keyword>
<keyword evidence="2" id="KW-1133">Transmembrane helix</keyword>
<evidence type="ECO:0000256" key="1">
    <source>
        <dbReference type="SAM" id="MobiDB-lite"/>
    </source>
</evidence>
<evidence type="ECO:0008006" key="5">
    <source>
        <dbReference type="Google" id="ProtNLM"/>
    </source>
</evidence>
<sequence length="354" mass="36397">MADVRSRLPGPRPDGEREGDADGATAEGRGHRRRARDRGQLFLVGALALATVFVVLAVLLNSAIYTESVATRGDGTGSGAAIEYERAAVDAVADAMAEAGPADTTGSAADAVANRTGRWRAVADHHVSTDAAVGDVRIASTTAGTYLADDNASRPLTNASGDADWTVVEGAAVRAYDLRLRPTAELTDATVGDRTTLLDAAFHAEFENASGTWTVAVFRNDGEVCARTYRPDDTEAGTTCVVDPGPGERVAVSVTGASVGGTDAPGMAFLTAGEAYDVRYRDGDAAEGTFDAVARVSPSAFAGSAAAAEYAGRDAASSPFYSGAVYEATVDVSYRSANVRYGDSVRVAPGEPDA</sequence>
<evidence type="ECO:0000313" key="3">
    <source>
        <dbReference type="EMBL" id="MFC7068311.1"/>
    </source>
</evidence>
<dbReference type="EMBL" id="JBHTAH010000001">
    <property type="protein sequence ID" value="MFC7068311.1"/>
    <property type="molecule type" value="Genomic_DNA"/>
</dbReference>
<dbReference type="GeneID" id="81126474"/>
<keyword evidence="2" id="KW-0472">Membrane</keyword>
<dbReference type="AlphaFoldDB" id="A0ABD5WAF5"/>
<dbReference type="RefSeq" id="WP_284031565.1">
    <property type="nucleotide sequence ID" value="NZ_CP126154.1"/>
</dbReference>
<evidence type="ECO:0000256" key="2">
    <source>
        <dbReference type="SAM" id="Phobius"/>
    </source>
</evidence>
<accession>A0ABD5WAF5</accession>
<protein>
    <recommendedName>
        <fullName evidence="5">Flagellin</fullName>
    </recommendedName>
</protein>
<dbReference type="Pfam" id="PF23922">
    <property type="entry name" value="DUF7261"/>
    <property type="match status" value="1"/>
</dbReference>
<feature type="transmembrane region" description="Helical" evidence="2">
    <location>
        <begin position="41"/>
        <end position="60"/>
    </location>
</feature>
<comment type="caution">
    <text evidence="3">The sequence shown here is derived from an EMBL/GenBank/DDBJ whole genome shotgun (WGS) entry which is preliminary data.</text>
</comment>
<organism evidence="3 4">
    <name type="scientific">Halobaculum lipolyticum</name>
    <dbReference type="NCBI Taxonomy" id="3032001"/>
    <lineage>
        <taxon>Archaea</taxon>
        <taxon>Methanobacteriati</taxon>
        <taxon>Methanobacteriota</taxon>
        <taxon>Stenosarchaea group</taxon>
        <taxon>Halobacteria</taxon>
        <taxon>Halobacteriales</taxon>
        <taxon>Haloferacaceae</taxon>
        <taxon>Halobaculum</taxon>
    </lineage>
</organism>
<name>A0ABD5WAF5_9EURY</name>
<evidence type="ECO:0000313" key="4">
    <source>
        <dbReference type="Proteomes" id="UP001596461"/>
    </source>
</evidence>
<keyword evidence="2" id="KW-0812">Transmembrane</keyword>
<dbReference type="Proteomes" id="UP001596461">
    <property type="component" value="Unassembled WGS sequence"/>
</dbReference>